<keyword evidence="3" id="KW-0456">Lyase</keyword>
<comment type="caution">
    <text evidence="7">The sequence shown here is derived from an EMBL/GenBank/DDBJ whole genome shotgun (WGS) entry which is preliminary data.</text>
</comment>
<dbReference type="InterPro" id="IPR032465">
    <property type="entry name" value="ACMSD"/>
</dbReference>
<accession>A0A2V3Y582</accession>
<keyword evidence="7" id="KW-0378">Hydrolase</keyword>
<keyword evidence="8" id="KW-1185">Reference proteome</keyword>
<evidence type="ECO:0000256" key="1">
    <source>
        <dbReference type="ARBA" id="ARBA00022723"/>
    </source>
</evidence>
<dbReference type="EC" id="4.1.1.52" evidence="5"/>
<dbReference type="GO" id="GO:0019748">
    <property type="term" value="P:secondary metabolic process"/>
    <property type="evidence" value="ECO:0007669"/>
    <property type="project" value="TreeGrafter"/>
</dbReference>
<proteinExistence type="predicted"/>
<dbReference type="SUPFAM" id="SSF51556">
    <property type="entry name" value="Metallo-dependent hydrolases"/>
    <property type="match status" value="1"/>
</dbReference>
<dbReference type="CDD" id="cd01292">
    <property type="entry name" value="metallo-dependent_hydrolases"/>
    <property type="match status" value="1"/>
</dbReference>
<name>A0A2V3Y582_9FIRM</name>
<dbReference type="Gene3D" id="3.20.20.140">
    <property type="entry name" value="Metal-dependent hydrolases"/>
    <property type="match status" value="1"/>
</dbReference>
<feature type="domain" description="Amidohydrolase-related" evidence="6">
    <location>
        <begin position="5"/>
        <end position="306"/>
    </location>
</feature>
<dbReference type="GeneID" id="86062623"/>
<comment type="catalytic activity">
    <reaction evidence="4">
        <text>6-methylsalicylate + H(+) = 3-methylphenol + CO2</text>
        <dbReference type="Rhea" id="RHEA:23112"/>
        <dbReference type="ChEBI" id="CHEBI:15378"/>
        <dbReference type="ChEBI" id="CHEBI:16526"/>
        <dbReference type="ChEBI" id="CHEBI:17231"/>
        <dbReference type="ChEBI" id="CHEBI:36658"/>
        <dbReference type="EC" id="4.1.1.52"/>
    </reaction>
    <physiologicalReaction direction="left-to-right" evidence="4">
        <dbReference type="Rhea" id="RHEA:23113"/>
    </physiologicalReaction>
</comment>
<dbReference type="RefSeq" id="WP_110323931.1">
    <property type="nucleotide sequence ID" value="NZ_QJKD01000008.1"/>
</dbReference>
<evidence type="ECO:0000256" key="3">
    <source>
        <dbReference type="ARBA" id="ARBA00023239"/>
    </source>
</evidence>
<dbReference type="PANTHER" id="PTHR21240">
    <property type="entry name" value="2-AMINO-3-CARBOXYLMUCONATE-6-SEMIALDEHYDE DECARBOXYLASE"/>
    <property type="match status" value="1"/>
</dbReference>
<dbReference type="Proteomes" id="UP000248057">
    <property type="component" value="Unassembled WGS sequence"/>
</dbReference>
<dbReference type="PANTHER" id="PTHR21240:SF29">
    <property type="entry name" value="AMIDOHYDROLASE-RELATED DOMAIN-CONTAINING PROTEIN"/>
    <property type="match status" value="1"/>
</dbReference>
<dbReference type="GO" id="GO:0016787">
    <property type="term" value="F:hydrolase activity"/>
    <property type="evidence" value="ECO:0007669"/>
    <property type="project" value="UniProtKB-KW"/>
</dbReference>
<evidence type="ECO:0000313" key="7">
    <source>
        <dbReference type="EMBL" id="PXX52136.1"/>
    </source>
</evidence>
<dbReference type="GO" id="GO:0047596">
    <property type="term" value="F:6-methylsalicylate decarboxylase activity"/>
    <property type="evidence" value="ECO:0007669"/>
    <property type="project" value="UniProtKB-EC"/>
</dbReference>
<dbReference type="AlphaFoldDB" id="A0A2V3Y582"/>
<protein>
    <recommendedName>
        <fullName evidence="5">6-methylsalicylate decarboxylase</fullName>
        <ecNumber evidence="5">4.1.1.52</ecNumber>
    </recommendedName>
</protein>
<keyword evidence="2" id="KW-0862">Zinc</keyword>
<evidence type="ECO:0000256" key="2">
    <source>
        <dbReference type="ARBA" id="ARBA00022833"/>
    </source>
</evidence>
<dbReference type="Pfam" id="PF04909">
    <property type="entry name" value="Amidohydro_2"/>
    <property type="match status" value="1"/>
</dbReference>
<evidence type="ECO:0000256" key="5">
    <source>
        <dbReference type="ARBA" id="ARBA00038889"/>
    </source>
</evidence>
<gene>
    <name evidence="7" type="ORF">DFR60_108222</name>
</gene>
<keyword evidence="1" id="KW-0479">Metal-binding</keyword>
<dbReference type="InterPro" id="IPR032466">
    <property type="entry name" value="Metal_Hydrolase"/>
</dbReference>
<evidence type="ECO:0000256" key="4">
    <source>
        <dbReference type="ARBA" id="ARBA00036832"/>
    </source>
</evidence>
<reference evidence="7 8" key="1">
    <citation type="submission" date="2018-05" db="EMBL/GenBank/DDBJ databases">
        <title>Genomic Encyclopedia of Type Strains, Phase IV (KMG-IV): sequencing the most valuable type-strain genomes for metagenomic binning, comparative biology and taxonomic classification.</title>
        <authorList>
            <person name="Goeker M."/>
        </authorList>
    </citation>
    <scope>NUCLEOTIDE SEQUENCE [LARGE SCALE GENOMIC DNA]</scope>
    <source>
        <strain evidence="7 8">DSM 24995</strain>
    </source>
</reference>
<evidence type="ECO:0000313" key="8">
    <source>
        <dbReference type="Proteomes" id="UP000248057"/>
    </source>
</evidence>
<organism evidence="7 8">
    <name type="scientific">Hungatella effluvii</name>
    <dbReference type="NCBI Taxonomy" id="1096246"/>
    <lineage>
        <taxon>Bacteria</taxon>
        <taxon>Bacillati</taxon>
        <taxon>Bacillota</taxon>
        <taxon>Clostridia</taxon>
        <taxon>Lachnospirales</taxon>
        <taxon>Lachnospiraceae</taxon>
        <taxon>Hungatella</taxon>
    </lineage>
</organism>
<dbReference type="EMBL" id="QJKD01000008">
    <property type="protein sequence ID" value="PXX52136.1"/>
    <property type="molecule type" value="Genomic_DNA"/>
</dbReference>
<dbReference type="GO" id="GO:0005829">
    <property type="term" value="C:cytosol"/>
    <property type="evidence" value="ECO:0007669"/>
    <property type="project" value="TreeGrafter"/>
</dbReference>
<dbReference type="InterPro" id="IPR006680">
    <property type="entry name" value="Amidohydro-rel"/>
</dbReference>
<sequence length="310" mass="35585">MYKKIDFHVHYLTDQYRRFLMDHFGPKPENFKTPDWDIQKQLDCMEENQIVYALLGISSPYFCCGDTEKTIEAVRENNKEISSLLKGYEKRMGYLAALPMPDIRRSLEEIEKSMEEGAKGFTVNTHSDGIYLGNPILDPIMEKWDSLGSIVHIHPTEPSDVPEDVCTDFPIPAMEFFFDTTRTFVNMCLTDVFVRYPNIRFIFSHAGAFVPFLSDRLDVFFKNFTVNKPDLEQALRHVYFDVAGYAEPKQLDVLLNAASEDHILYGSDFPHTAPATVRKNSEALENTGKMSEPLKEKIFLTNGEHLLSSL</sequence>
<evidence type="ECO:0000259" key="6">
    <source>
        <dbReference type="Pfam" id="PF04909"/>
    </source>
</evidence>
<dbReference type="GO" id="GO:0046872">
    <property type="term" value="F:metal ion binding"/>
    <property type="evidence" value="ECO:0007669"/>
    <property type="project" value="UniProtKB-KW"/>
</dbReference>